<feature type="transmembrane region" description="Helical" evidence="1">
    <location>
        <begin position="89"/>
        <end position="109"/>
    </location>
</feature>
<reference evidence="2" key="1">
    <citation type="submission" date="2023-03" db="EMBL/GenBank/DDBJ databases">
        <title>Complete genome of Cladonia borealis.</title>
        <authorList>
            <person name="Park H."/>
        </authorList>
    </citation>
    <scope>NUCLEOTIDE SEQUENCE</scope>
    <source>
        <strain evidence="2">ANT050790</strain>
    </source>
</reference>
<dbReference type="PANTHER" id="PTHR12242">
    <property type="entry name" value="OS02G0130600 PROTEIN-RELATED"/>
    <property type="match status" value="1"/>
</dbReference>
<protein>
    <submittedName>
        <fullName evidence="2">Uncharacterized protein</fullName>
    </submittedName>
</protein>
<evidence type="ECO:0000313" key="2">
    <source>
        <dbReference type="EMBL" id="KAK0513244.1"/>
    </source>
</evidence>
<dbReference type="GO" id="GO:0016020">
    <property type="term" value="C:membrane"/>
    <property type="evidence" value="ECO:0007669"/>
    <property type="project" value="TreeGrafter"/>
</dbReference>
<dbReference type="AlphaFoldDB" id="A0AA39R413"/>
<keyword evidence="1" id="KW-0812">Transmembrane</keyword>
<feature type="transmembrane region" description="Helical" evidence="1">
    <location>
        <begin position="188"/>
        <end position="211"/>
    </location>
</feature>
<dbReference type="Proteomes" id="UP001166286">
    <property type="component" value="Unassembled WGS sequence"/>
</dbReference>
<evidence type="ECO:0000313" key="3">
    <source>
        <dbReference type="Proteomes" id="UP001166286"/>
    </source>
</evidence>
<keyword evidence="1" id="KW-0472">Membrane</keyword>
<sequence length="338" mass="39123">MPSLFHKHFHLAESRSFYVVHHNGFLDSLLNSEEHSLKHCKLDKLLPRSDTMAEREPLLPRQNRPVHQHSIFQLVCHSPWYYVGQRSLLLARSFLALYLSAVLGLAIYYECTPGHRRHAKFFPFYGSTISFAIQVIYYWITAIWTFDHLVGAHSQLPPREQAKGRVLAHIQNVFSIPKSTNVNSKRRLAFSLFYSAATTFPLVVTTTYWLYLFPADFQPDPPTWPRLLQCFVMGNLCIINSIIAVVEVMLLSSVQMQKPLGTHVRSIIILCILYIVWVVLGRFLTGEYVSRYFDPTPDWRVIPSTFTYISSLAVNIFLFQSGLHALREQLSSKVERYR</sequence>
<keyword evidence="1" id="KW-1133">Transmembrane helix</keyword>
<feature type="transmembrane region" description="Helical" evidence="1">
    <location>
        <begin position="231"/>
        <end position="254"/>
    </location>
</feature>
<comment type="caution">
    <text evidence="2">The sequence shown here is derived from an EMBL/GenBank/DDBJ whole genome shotgun (WGS) entry which is preliminary data.</text>
</comment>
<evidence type="ECO:0000256" key="1">
    <source>
        <dbReference type="SAM" id="Phobius"/>
    </source>
</evidence>
<accession>A0AA39R413</accession>
<proteinExistence type="predicted"/>
<name>A0AA39R413_9LECA</name>
<feature type="transmembrane region" description="Helical" evidence="1">
    <location>
        <begin position="121"/>
        <end position="140"/>
    </location>
</feature>
<dbReference type="PANTHER" id="PTHR12242:SF1">
    <property type="entry name" value="MYND-TYPE DOMAIN-CONTAINING PROTEIN"/>
    <property type="match status" value="1"/>
</dbReference>
<keyword evidence="3" id="KW-1185">Reference proteome</keyword>
<feature type="transmembrane region" description="Helical" evidence="1">
    <location>
        <begin position="266"/>
        <end position="285"/>
    </location>
</feature>
<dbReference type="EMBL" id="JAFEKC020000008">
    <property type="protein sequence ID" value="KAK0513244.1"/>
    <property type="molecule type" value="Genomic_DNA"/>
</dbReference>
<organism evidence="2 3">
    <name type="scientific">Cladonia borealis</name>
    <dbReference type="NCBI Taxonomy" id="184061"/>
    <lineage>
        <taxon>Eukaryota</taxon>
        <taxon>Fungi</taxon>
        <taxon>Dikarya</taxon>
        <taxon>Ascomycota</taxon>
        <taxon>Pezizomycotina</taxon>
        <taxon>Lecanoromycetes</taxon>
        <taxon>OSLEUM clade</taxon>
        <taxon>Lecanoromycetidae</taxon>
        <taxon>Lecanorales</taxon>
        <taxon>Lecanorineae</taxon>
        <taxon>Cladoniaceae</taxon>
        <taxon>Cladonia</taxon>
    </lineage>
</organism>
<feature type="transmembrane region" description="Helical" evidence="1">
    <location>
        <begin position="305"/>
        <end position="326"/>
    </location>
</feature>
<gene>
    <name evidence="2" type="ORF">JMJ35_004230</name>
</gene>